<evidence type="ECO:0000256" key="1">
    <source>
        <dbReference type="ARBA" id="ARBA00010646"/>
    </source>
</evidence>
<evidence type="ECO:0000256" key="4">
    <source>
        <dbReference type="SAM" id="SignalP"/>
    </source>
</evidence>
<dbReference type="Pfam" id="PF01183">
    <property type="entry name" value="Glyco_hydro_25"/>
    <property type="match status" value="1"/>
</dbReference>
<dbReference type="SUPFAM" id="SSF51445">
    <property type="entry name" value="(Trans)glycosidases"/>
    <property type="match status" value="1"/>
</dbReference>
<comment type="similarity">
    <text evidence="1">Belongs to the glycosyl hydrolase 25 family.</text>
</comment>
<evidence type="ECO:0000313" key="6">
    <source>
        <dbReference type="Proteomes" id="UP000282832"/>
    </source>
</evidence>
<dbReference type="AlphaFoldDB" id="A0A437PWV0"/>
<dbReference type="PANTHER" id="PTHR34135:SF2">
    <property type="entry name" value="LYSOZYME"/>
    <property type="match status" value="1"/>
</dbReference>
<dbReference type="InterPro" id="IPR017853">
    <property type="entry name" value="GH"/>
</dbReference>
<dbReference type="PROSITE" id="PS51904">
    <property type="entry name" value="GLYCOSYL_HYDROL_F25_2"/>
    <property type="match status" value="1"/>
</dbReference>
<keyword evidence="3" id="KW-0326">Glycosidase</keyword>
<dbReference type="GO" id="GO:0016052">
    <property type="term" value="P:carbohydrate catabolic process"/>
    <property type="evidence" value="ECO:0007669"/>
    <property type="project" value="TreeGrafter"/>
</dbReference>
<dbReference type="Gene3D" id="3.20.20.80">
    <property type="entry name" value="Glycosidases"/>
    <property type="match status" value="1"/>
</dbReference>
<dbReference type="InterPro" id="IPR002053">
    <property type="entry name" value="Glyco_hydro_25"/>
</dbReference>
<dbReference type="GO" id="GO:0016998">
    <property type="term" value="P:cell wall macromolecule catabolic process"/>
    <property type="evidence" value="ECO:0007669"/>
    <property type="project" value="InterPro"/>
</dbReference>
<dbReference type="GO" id="GO:0003796">
    <property type="term" value="F:lysozyme activity"/>
    <property type="evidence" value="ECO:0007669"/>
    <property type="project" value="InterPro"/>
</dbReference>
<evidence type="ECO:0000256" key="3">
    <source>
        <dbReference type="ARBA" id="ARBA00023295"/>
    </source>
</evidence>
<keyword evidence="2 5" id="KW-0378">Hydrolase</keyword>
<comment type="caution">
    <text evidence="5">The sequence shown here is derived from an EMBL/GenBank/DDBJ whole genome shotgun (WGS) entry which is preliminary data.</text>
</comment>
<protein>
    <submittedName>
        <fullName evidence="5">Glycoside hydrolase family 25 protein</fullName>
    </submittedName>
</protein>
<organism evidence="5 6">
    <name type="scientific">Sandaracinomonas limnophila</name>
    <dbReference type="NCBI Taxonomy" id="1862386"/>
    <lineage>
        <taxon>Bacteria</taxon>
        <taxon>Pseudomonadati</taxon>
        <taxon>Bacteroidota</taxon>
        <taxon>Cytophagia</taxon>
        <taxon>Cytophagales</taxon>
        <taxon>Flectobacillaceae</taxon>
        <taxon>Sandaracinomonas</taxon>
    </lineage>
</organism>
<dbReference type="GO" id="GO:0009253">
    <property type="term" value="P:peptidoglycan catabolic process"/>
    <property type="evidence" value="ECO:0007669"/>
    <property type="project" value="InterPro"/>
</dbReference>
<evidence type="ECO:0000313" key="5">
    <source>
        <dbReference type="EMBL" id="RVU26745.1"/>
    </source>
</evidence>
<dbReference type="SMART" id="SM00641">
    <property type="entry name" value="Glyco_25"/>
    <property type="match status" value="1"/>
</dbReference>
<sequence>MNFKSNPIFKANKLVLLLLLALFNFSCRNKKSNNQFAYSESAKIDLPQNHQIHGIDLSHFNGKINFDKIKDIDLFDTTSIKFIYIKATEGKTLKDKYFEGNWKEAHEKGFKCGAYHFFIPNRDPEEQAELFCNIVKLSSGDLPPVCDFESPISISKEKLKAKIQIFLDKLQDNYGVKPIIYTNKKLYHKIFKEEFSDYNFWIAHYDTEDVDQTIENLVFWQHNKDGKLPGHAGKFDYNVFLGDEEDFNSLLIK</sequence>
<name>A0A437PWV0_9BACT</name>
<dbReference type="OrthoDB" id="9798192at2"/>
<dbReference type="PANTHER" id="PTHR34135">
    <property type="entry name" value="LYSOZYME"/>
    <property type="match status" value="1"/>
</dbReference>
<keyword evidence="4" id="KW-0732">Signal</keyword>
<keyword evidence="6" id="KW-1185">Reference proteome</keyword>
<dbReference type="InterPro" id="IPR018077">
    <property type="entry name" value="Glyco_hydro_fam25_subgr"/>
</dbReference>
<feature type="chain" id="PRO_5019519798" evidence="4">
    <location>
        <begin position="27"/>
        <end position="253"/>
    </location>
</feature>
<dbReference type="EMBL" id="SACY01000001">
    <property type="protein sequence ID" value="RVU26745.1"/>
    <property type="molecule type" value="Genomic_DNA"/>
</dbReference>
<evidence type="ECO:0000256" key="2">
    <source>
        <dbReference type="ARBA" id="ARBA00022801"/>
    </source>
</evidence>
<reference evidence="5 6" key="1">
    <citation type="submission" date="2019-01" db="EMBL/GenBank/DDBJ databases">
        <authorList>
            <person name="Chen W.-M."/>
        </authorList>
    </citation>
    <scope>NUCLEOTIDE SEQUENCE [LARGE SCALE GENOMIC DNA]</scope>
    <source>
        <strain evidence="5 6">FSY-15</strain>
    </source>
</reference>
<gene>
    <name evidence="5" type="ORF">EOJ36_01750</name>
</gene>
<feature type="signal peptide" evidence="4">
    <location>
        <begin position="1"/>
        <end position="26"/>
    </location>
</feature>
<proteinExistence type="inferred from homology"/>
<dbReference type="Proteomes" id="UP000282832">
    <property type="component" value="Unassembled WGS sequence"/>
</dbReference>
<accession>A0A437PWV0</accession>